<organism evidence="7 8">
    <name type="scientific">Thlaspi arvense</name>
    <name type="common">Field penny-cress</name>
    <dbReference type="NCBI Taxonomy" id="13288"/>
    <lineage>
        <taxon>Eukaryota</taxon>
        <taxon>Viridiplantae</taxon>
        <taxon>Streptophyta</taxon>
        <taxon>Embryophyta</taxon>
        <taxon>Tracheophyta</taxon>
        <taxon>Spermatophyta</taxon>
        <taxon>Magnoliopsida</taxon>
        <taxon>eudicotyledons</taxon>
        <taxon>Gunneridae</taxon>
        <taxon>Pentapetalae</taxon>
        <taxon>rosids</taxon>
        <taxon>malvids</taxon>
        <taxon>Brassicales</taxon>
        <taxon>Brassicaceae</taxon>
        <taxon>Thlaspideae</taxon>
        <taxon>Thlaspi</taxon>
    </lineage>
</organism>
<dbReference type="Proteomes" id="UP000836841">
    <property type="component" value="Chromosome 4"/>
</dbReference>
<accession>A0AAU9S960</accession>
<dbReference type="EMBL" id="OU466860">
    <property type="protein sequence ID" value="CAH2060666.1"/>
    <property type="molecule type" value="Genomic_DNA"/>
</dbReference>
<keyword evidence="5" id="KW-0063">Aspartyl esterase</keyword>
<reference evidence="7 8" key="1">
    <citation type="submission" date="2022-03" db="EMBL/GenBank/DDBJ databases">
        <authorList>
            <person name="Nunn A."/>
            <person name="Chopra R."/>
            <person name="Nunn A."/>
            <person name="Contreras Garrido A."/>
        </authorList>
    </citation>
    <scope>NUCLEOTIDE SEQUENCE [LARGE SCALE GENOMIC DNA]</scope>
</reference>
<dbReference type="EC" id="3.1.1.11" evidence="3"/>
<evidence type="ECO:0000256" key="2">
    <source>
        <dbReference type="ARBA" id="ARBA00008891"/>
    </source>
</evidence>
<feature type="domain" description="Pectinesterase catalytic" evidence="6">
    <location>
        <begin position="2"/>
        <end position="47"/>
    </location>
</feature>
<comment type="similarity">
    <text evidence="2">Belongs to the pectinesterase family.</text>
</comment>
<dbReference type="Gene3D" id="2.160.20.10">
    <property type="entry name" value="Single-stranded right-handed beta-helix, Pectin lyase-like"/>
    <property type="match status" value="2"/>
</dbReference>
<sequence length="177" mass="19806">MVRVAQDGSGDYCTVQDAIDSVPLENTCRAVICLSPGIYRQPVRLESSGRERLGAGLLLLKVKTLLHRALPLRTLLRKSLQTVVLFITVGFSAGRFTQSSSSLLQTLKRQDTLYLHHGKQYLKDCYVEGSVVFILGNSTTLLEHCHIHCKSQGFITAQSRKTSQESTGYVFLRSQWF</sequence>
<evidence type="ECO:0000313" key="8">
    <source>
        <dbReference type="Proteomes" id="UP000836841"/>
    </source>
</evidence>
<evidence type="ECO:0000256" key="4">
    <source>
        <dbReference type="ARBA" id="ARBA00022801"/>
    </source>
</evidence>
<keyword evidence="8" id="KW-1185">Reference proteome</keyword>
<evidence type="ECO:0000256" key="3">
    <source>
        <dbReference type="ARBA" id="ARBA00013229"/>
    </source>
</evidence>
<dbReference type="GO" id="GO:0045490">
    <property type="term" value="P:pectin catabolic process"/>
    <property type="evidence" value="ECO:0007669"/>
    <property type="project" value="TreeGrafter"/>
</dbReference>
<dbReference type="InterPro" id="IPR000070">
    <property type="entry name" value="Pectinesterase_cat"/>
</dbReference>
<dbReference type="Pfam" id="PF01095">
    <property type="entry name" value="Pectinesterase"/>
    <property type="match status" value="2"/>
</dbReference>
<feature type="non-terminal residue" evidence="7">
    <location>
        <position position="177"/>
    </location>
</feature>
<dbReference type="AlphaFoldDB" id="A0AAU9S960"/>
<evidence type="ECO:0000259" key="6">
    <source>
        <dbReference type="Pfam" id="PF01095"/>
    </source>
</evidence>
<gene>
    <name evidence="7" type="ORF">TAV2_LOCUS12737</name>
</gene>
<comment type="pathway">
    <text evidence="1">Glycan metabolism; pectin degradation; 2-dehydro-3-deoxy-D-gluconate from pectin: step 1/5.</text>
</comment>
<evidence type="ECO:0000313" key="7">
    <source>
        <dbReference type="EMBL" id="CAH2060666.1"/>
    </source>
</evidence>
<dbReference type="SUPFAM" id="SSF51126">
    <property type="entry name" value="Pectin lyase-like"/>
    <property type="match status" value="1"/>
</dbReference>
<feature type="domain" description="Pectinesterase catalytic" evidence="6">
    <location>
        <begin position="109"/>
        <end position="174"/>
    </location>
</feature>
<proteinExistence type="inferred from homology"/>
<evidence type="ECO:0000256" key="5">
    <source>
        <dbReference type="ARBA" id="ARBA00023085"/>
    </source>
</evidence>
<dbReference type="GO" id="GO:0030599">
    <property type="term" value="F:pectinesterase activity"/>
    <property type="evidence" value="ECO:0007669"/>
    <property type="project" value="UniProtKB-EC"/>
</dbReference>
<dbReference type="InterPro" id="IPR011050">
    <property type="entry name" value="Pectin_lyase_fold/virulence"/>
</dbReference>
<keyword evidence="4" id="KW-0378">Hydrolase</keyword>
<protein>
    <recommendedName>
        <fullName evidence="3">pectinesterase</fullName>
        <ecNumber evidence="3">3.1.1.11</ecNumber>
    </recommendedName>
</protein>
<evidence type="ECO:0000256" key="1">
    <source>
        <dbReference type="ARBA" id="ARBA00005184"/>
    </source>
</evidence>
<dbReference type="InterPro" id="IPR012334">
    <property type="entry name" value="Pectin_lyas_fold"/>
</dbReference>
<dbReference type="GO" id="GO:0042545">
    <property type="term" value="P:cell wall modification"/>
    <property type="evidence" value="ECO:0007669"/>
    <property type="project" value="InterPro"/>
</dbReference>
<dbReference type="PANTHER" id="PTHR31321:SF12">
    <property type="entry name" value="PECTINESTERASE 31"/>
    <property type="match status" value="1"/>
</dbReference>
<name>A0AAU9S960_THLAR</name>
<dbReference type="PANTHER" id="PTHR31321">
    <property type="entry name" value="ACYL-COA THIOESTER HYDROLASE YBHC-RELATED"/>
    <property type="match status" value="1"/>
</dbReference>